<accession>A0A096Y6W5</accession>
<reference evidence="2" key="2">
    <citation type="submission" date="2014-05" db="EMBL/GenBank/DDBJ databases">
        <authorList>
            <person name="Jackson C.J."/>
            <person name="Reyes-Prieto A."/>
        </authorList>
    </citation>
    <scope>NUCLEOTIDE SEQUENCE</scope>
    <source>
        <strain evidence="2">SAG 4.97</strain>
    </source>
</reference>
<geneLocation type="mitochondrion" evidence="2"/>
<dbReference type="EMBL" id="KJ867411">
    <property type="protein sequence ID" value="AIM52076.1"/>
    <property type="molecule type" value="Genomic_DNA"/>
</dbReference>
<dbReference type="AlphaFoldDB" id="A0A096Y6W5"/>
<keyword evidence="1" id="KW-1133">Transmembrane helix</keyword>
<dbReference type="RefSeq" id="YP_009092490.1">
    <property type="nucleotide sequence ID" value="NC_025294.1"/>
</dbReference>
<feature type="transmembrane region" description="Helical" evidence="1">
    <location>
        <begin position="40"/>
        <end position="58"/>
    </location>
</feature>
<sequence>MEKIFEMFGYTLVGMYFSLIFNMTYNNLIESTFLYKKELIKILIFVTIIATILALINIKALVANFPLDWYEIKCIIFNFFVIRSFNRLIKRL</sequence>
<feature type="transmembrane region" description="Helical" evidence="1">
    <location>
        <begin position="7"/>
        <end position="28"/>
    </location>
</feature>
<name>A0A096Y6W5_9EUKA</name>
<keyword evidence="1" id="KW-0812">Transmembrane</keyword>
<dbReference type="GeneID" id="20832973"/>
<protein>
    <submittedName>
        <fullName evidence="2">Uncharacterized protein</fullName>
    </submittedName>
</protein>
<reference evidence="2" key="1">
    <citation type="journal article" date="2014" name="Genome Biol. Evol.">
        <title>The mitochondrial genomes of the glaucophytes Gloeochaete wittrockiana and Cyanoptyche gloeocystis: multilocus phylogenetics suggests a monophyletic archaeplastida.</title>
        <authorList>
            <person name="Jackson C."/>
            <person name="Reyes-Prieto A."/>
        </authorList>
    </citation>
    <scope>NUCLEOTIDE SEQUENCE</scope>
    <source>
        <strain evidence="2">SAG 4.97</strain>
    </source>
</reference>
<gene>
    <name evidence="2" type="primary">orfD</name>
</gene>
<proteinExistence type="predicted"/>
<evidence type="ECO:0000256" key="1">
    <source>
        <dbReference type="SAM" id="Phobius"/>
    </source>
</evidence>
<organism evidence="2">
    <name type="scientific">Cyanoptyche gloeocystis</name>
    <dbReference type="NCBI Taxonomy" id="77922"/>
    <lineage>
        <taxon>Eukaryota</taxon>
        <taxon>Glaucocystophyceae</taxon>
        <taxon>Glaucocystophyceae incertae sedis</taxon>
        <taxon>Cyanoptyche</taxon>
    </lineage>
</organism>
<evidence type="ECO:0000313" key="2">
    <source>
        <dbReference type="EMBL" id="AIM52076.1"/>
    </source>
</evidence>
<keyword evidence="1" id="KW-0472">Membrane</keyword>
<keyword evidence="2" id="KW-0496">Mitochondrion</keyword>